<keyword evidence="3" id="KW-1185">Reference proteome</keyword>
<dbReference type="InterPro" id="IPR024042">
    <property type="entry name" value="TM1646-like_dom_sf"/>
</dbReference>
<dbReference type="Pfam" id="PF03885">
    <property type="entry name" value="DUF327"/>
    <property type="match status" value="1"/>
</dbReference>
<feature type="region of interest" description="Disordered" evidence="1">
    <location>
        <begin position="1"/>
        <end position="43"/>
    </location>
</feature>
<evidence type="ECO:0000313" key="3">
    <source>
        <dbReference type="Proteomes" id="UP001597497"/>
    </source>
</evidence>
<feature type="compositionally biased region" description="Polar residues" evidence="1">
    <location>
        <begin position="11"/>
        <end position="33"/>
    </location>
</feature>
<proteinExistence type="predicted"/>
<name>A0ABW5R9I7_9BACL</name>
<dbReference type="Gene3D" id="1.20.120.490">
    <property type="entry name" value="Hypothetical protein TM1646-like domain"/>
    <property type="match status" value="1"/>
</dbReference>
<comment type="caution">
    <text evidence="2">The sequence shown here is derived from an EMBL/GenBank/DDBJ whole genome shotgun (WGS) entry which is preliminary data.</text>
</comment>
<dbReference type="EMBL" id="JBHUMM010000012">
    <property type="protein sequence ID" value="MFD2671563.1"/>
    <property type="molecule type" value="Genomic_DNA"/>
</dbReference>
<evidence type="ECO:0000313" key="2">
    <source>
        <dbReference type="EMBL" id="MFD2671563.1"/>
    </source>
</evidence>
<dbReference type="Proteomes" id="UP001597497">
    <property type="component" value="Unassembled WGS sequence"/>
</dbReference>
<sequence length="147" mass="17312">MKINPGFQPVRNIQKNDAGGTPSTQQNQFSDTMRQQHQQATQQQLKQMLDQVQQQGERLLKSMTVRELRQYKLLVKRFLEETVRRGVGLKETRGWDRRGRGKKYKILEEIDQYLLEMADELLEAENGKVELLNRVGEIRGLLINLWF</sequence>
<organism evidence="2 3">
    <name type="scientific">Marinicrinis sediminis</name>
    <dbReference type="NCBI Taxonomy" id="1652465"/>
    <lineage>
        <taxon>Bacteria</taxon>
        <taxon>Bacillati</taxon>
        <taxon>Bacillota</taxon>
        <taxon>Bacilli</taxon>
        <taxon>Bacillales</taxon>
        <taxon>Paenibacillaceae</taxon>
    </lineage>
</organism>
<accession>A0ABW5R9I7</accession>
<reference evidence="3" key="1">
    <citation type="journal article" date="2019" name="Int. J. Syst. Evol. Microbiol.">
        <title>The Global Catalogue of Microorganisms (GCM) 10K type strain sequencing project: providing services to taxonomists for standard genome sequencing and annotation.</title>
        <authorList>
            <consortium name="The Broad Institute Genomics Platform"/>
            <consortium name="The Broad Institute Genome Sequencing Center for Infectious Disease"/>
            <person name="Wu L."/>
            <person name="Ma J."/>
        </authorList>
    </citation>
    <scope>NUCLEOTIDE SEQUENCE [LARGE SCALE GENOMIC DNA]</scope>
    <source>
        <strain evidence="3">KCTC 33676</strain>
    </source>
</reference>
<dbReference type="SUPFAM" id="SSF158397">
    <property type="entry name" value="TM1646-like"/>
    <property type="match status" value="1"/>
</dbReference>
<evidence type="ECO:0000256" key="1">
    <source>
        <dbReference type="SAM" id="MobiDB-lite"/>
    </source>
</evidence>
<dbReference type="InterPro" id="IPR005585">
    <property type="entry name" value="DUF327"/>
</dbReference>
<gene>
    <name evidence="2" type="ORF">ACFSUC_08090</name>
</gene>
<dbReference type="RefSeq" id="WP_379929035.1">
    <property type="nucleotide sequence ID" value="NZ_JBHUMM010000012.1"/>
</dbReference>
<protein>
    <submittedName>
        <fullName evidence="2">YaaR family protein</fullName>
    </submittedName>
</protein>